<dbReference type="EMBL" id="CALNXI010000593">
    <property type="protein sequence ID" value="CAH3029810.1"/>
    <property type="molecule type" value="Genomic_DNA"/>
</dbReference>
<dbReference type="SUPFAM" id="SSF47823">
    <property type="entry name" value="lambda integrase-like, N-terminal domain"/>
    <property type="match status" value="1"/>
</dbReference>
<evidence type="ECO:0000313" key="4">
    <source>
        <dbReference type="EMBL" id="CAH3029810.1"/>
    </source>
</evidence>
<dbReference type="PROSITE" id="PS51898">
    <property type="entry name" value="TYR_RECOMBINASE"/>
    <property type="match status" value="1"/>
</dbReference>
<keyword evidence="5" id="KW-1185">Reference proteome</keyword>
<gene>
    <name evidence="4" type="ORF">PEVE_00036794</name>
</gene>
<keyword evidence="2" id="KW-0233">DNA recombination</keyword>
<feature type="domain" description="Tyr recombinase" evidence="3">
    <location>
        <begin position="243"/>
        <end position="445"/>
    </location>
</feature>
<name>A0ABN8MQQ0_9CNID</name>
<dbReference type="InterPro" id="IPR011010">
    <property type="entry name" value="DNA_brk_join_enz"/>
</dbReference>
<dbReference type="InterPro" id="IPR013762">
    <property type="entry name" value="Integrase-like_cat_sf"/>
</dbReference>
<dbReference type="Pfam" id="PF00589">
    <property type="entry name" value="Phage_integrase"/>
    <property type="match status" value="1"/>
</dbReference>
<protein>
    <recommendedName>
        <fullName evidence="3">Tyr recombinase domain-containing protein</fullName>
    </recommendedName>
</protein>
<dbReference type="InterPro" id="IPR052925">
    <property type="entry name" value="Phage_Integrase-like_Recomb"/>
</dbReference>
<dbReference type="Gene3D" id="1.10.443.10">
    <property type="entry name" value="Intergrase catalytic core"/>
    <property type="match status" value="1"/>
</dbReference>
<keyword evidence="1" id="KW-0238">DNA-binding</keyword>
<dbReference type="Proteomes" id="UP001159427">
    <property type="component" value="Unassembled WGS sequence"/>
</dbReference>
<dbReference type="SUPFAM" id="SSF56349">
    <property type="entry name" value="DNA breaking-rejoining enzymes"/>
    <property type="match status" value="1"/>
</dbReference>
<accession>A0ABN8MQQ0</accession>
<comment type="caution">
    <text evidence="4">The sequence shown here is derived from an EMBL/GenBank/DDBJ whole genome shotgun (WGS) entry which is preliminary data.</text>
</comment>
<dbReference type="InterPro" id="IPR002104">
    <property type="entry name" value="Integrase_catalytic"/>
</dbReference>
<reference evidence="4 5" key="1">
    <citation type="submission" date="2022-05" db="EMBL/GenBank/DDBJ databases">
        <authorList>
            <consortium name="Genoscope - CEA"/>
            <person name="William W."/>
        </authorList>
    </citation>
    <scope>NUCLEOTIDE SEQUENCE [LARGE SCALE GENOMIC DNA]</scope>
</reference>
<dbReference type="Gene3D" id="1.10.150.130">
    <property type="match status" value="1"/>
</dbReference>
<dbReference type="PANTHER" id="PTHR34605">
    <property type="entry name" value="PHAGE_INTEGRASE DOMAIN-CONTAINING PROTEIN"/>
    <property type="match status" value="1"/>
</dbReference>
<evidence type="ECO:0000259" key="3">
    <source>
        <dbReference type="PROSITE" id="PS51898"/>
    </source>
</evidence>
<evidence type="ECO:0000256" key="1">
    <source>
        <dbReference type="ARBA" id="ARBA00023125"/>
    </source>
</evidence>
<evidence type="ECO:0000313" key="5">
    <source>
        <dbReference type="Proteomes" id="UP001159427"/>
    </source>
</evidence>
<evidence type="ECO:0000256" key="2">
    <source>
        <dbReference type="ARBA" id="ARBA00023172"/>
    </source>
</evidence>
<dbReference type="InterPro" id="IPR010998">
    <property type="entry name" value="Integrase_recombinase_N"/>
</dbReference>
<sequence>MIDLLCCFRRRDHPIRLNTQFHLDLQWWHKFLSDWHGVSFWLFPGLSPEADIELSSDAAGSLGYGAFLRGLWFTGLWSPLQAQQSVAYKELFPVVVAAHIWGHMWSLLTAGFRGAAVSYLSSPSASGGVDLSALELQCQSFLCQGLAPSTRRSYSTAQSKFIAFCHQLGVLHSSGSPCPADEWTLCLFATFLAKTVQHASIKVYLSGVRALHIDQGFSDPIAGCLRLRRVLRGIKRCQGSPVASRLPITDDLMLVIWNSLDLGLPDHCMFRAACCLGYFGFLRASEFTVPDLASFSPSLHLSVQDISVDSMVSPSCMRVHIKGSKTDPFRQGCYVHIGAGHLPLCALSALMTYLSLRGNSAGPLFLLQDGRPLSRATLTAWLRQIMASARVPGNFSSHSFRTGAATVAARNGVPDHLIQAMGRWSSNAYQLYIRTPSASLATLSQKLV</sequence>
<dbReference type="PANTHER" id="PTHR34605:SF3">
    <property type="entry name" value="P CELL-TYPE AGGLUTINATION PROTEIN MAP4-LIKE-RELATED"/>
    <property type="match status" value="1"/>
</dbReference>
<proteinExistence type="predicted"/>
<organism evidence="4 5">
    <name type="scientific">Porites evermanni</name>
    <dbReference type="NCBI Taxonomy" id="104178"/>
    <lineage>
        <taxon>Eukaryota</taxon>
        <taxon>Metazoa</taxon>
        <taxon>Cnidaria</taxon>
        <taxon>Anthozoa</taxon>
        <taxon>Hexacorallia</taxon>
        <taxon>Scleractinia</taxon>
        <taxon>Fungiina</taxon>
        <taxon>Poritidae</taxon>
        <taxon>Porites</taxon>
    </lineage>
</organism>